<dbReference type="Pfam" id="PF00319">
    <property type="entry name" value="SRF-TF"/>
    <property type="match status" value="1"/>
</dbReference>
<proteinExistence type="predicted"/>
<dbReference type="SUPFAM" id="SSF55455">
    <property type="entry name" value="SRF-like"/>
    <property type="match status" value="1"/>
</dbReference>
<keyword evidence="2" id="KW-0805">Transcription regulation</keyword>
<gene>
    <name evidence="9" type="ORF">KC19_2G137900</name>
</gene>
<dbReference type="InterPro" id="IPR036879">
    <property type="entry name" value="TF_MADSbox_sf"/>
</dbReference>
<evidence type="ECO:0000313" key="10">
    <source>
        <dbReference type="Proteomes" id="UP000822688"/>
    </source>
</evidence>
<evidence type="ECO:0000256" key="4">
    <source>
        <dbReference type="ARBA" id="ARBA00023163"/>
    </source>
</evidence>
<dbReference type="GO" id="GO:0046983">
    <property type="term" value="F:protein dimerization activity"/>
    <property type="evidence" value="ECO:0007669"/>
    <property type="project" value="InterPro"/>
</dbReference>
<comment type="caution">
    <text evidence="9">The sequence shown here is derived from an EMBL/GenBank/DDBJ whole genome shotgun (WGS) entry which is preliminary data.</text>
</comment>
<evidence type="ECO:0000313" key="9">
    <source>
        <dbReference type="EMBL" id="KAG0587058.1"/>
    </source>
</evidence>
<dbReference type="EMBL" id="CM026422">
    <property type="protein sequence ID" value="KAG0587058.1"/>
    <property type="molecule type" value="Genomic_DNA"/>
</dbReference>
<evidence type="ECO:0000256" key="3">
    <source>
        <dbReference type="ARBA" id="ARBA00023125"/>
    </source>
</evidence>
<dbReference type="AlphaFoldDB" id="A0A8T0IWI9"/>
<keyword evidence="3" id="KW-0238">DNA-binding</keyword>
<keyword evidence="10" id="KW-1185">Reference proteome</keyword>
<name>A0A8T0IWI9_CERPU</name>
<feature type="coiled-coil region" evidence="6">
    <location>
        <begin position="61"/>
        <end position="88"/>
    </location>
</feature>
<feature type="compositionally biased region" description="Low complexity" evidence="7">
    <location>
        <begin position="172"/>
        <end position="181"/>
    </location>
</feature>
<dbReference type="GO" id="GO:0005634">
    <property type="term" value="C:nucleus"/>
    <property type="evidence" value="ECO:0007669"/>
    <property type="project" value="UniProtKB-SubCell"/>
</dbReference>
<evidence type="ECO:0000256" key="6">
    <source>
        <dbReference type="SAM" id="Coils"/>
    </source>
</evidence>
<keyword evidence="4" id="KW-0804">Transcription</keyword>
<organism evidence="9 10">
    <name type="scientific">Ceratodon purpureus</name>
    <name type="common">Fire moss</name>
    <name type="synonym">Dicranum purpureum</name>
    <dbReference type="NCBI Taxonomy" id="3225"/>
    <lineage>
        <taxon>Eukaryota</taxon>
        <taxon>Viridiplantae</taxon>
        <taxon>Streptophyta</taxon>
        <taxon>Embryophyta</taxon>
        <taxon>Bryophyta</taxon>
        <taxon>Bryophytina</taxon>
        <taxon>Bryopsida</taxon>
        <taxon>Dicranidae</taxon>
        <taxon>Pseudoditrichales</taxon>
        <taxon>Ditrichaceae</taxon>
        <taxon>Ceratodon</taxon>
    </lineage>
</organism>
<feature type="compositionally biased region" description="Acidic residues" evidence="7">
    <location>
        <begin position="182"/>
        <end position="199"/>
    </location>
</feature>
<evidence type="ECO:0000256" key="5">
    <source>
        <dbReference type="ARBA" id="ARBA00023242"/>
    </source>
</evidence>
<dbReference type="InterPro" id="IPR002100">
    <property type="entry name" value="TF_MADSbox"/>
</dbReference>
<feature type="domain" description="MADS-box" evidence="8">
    <location>
        <begin position="1"/>
        <end position="51"/>
    </location>
</feature>
<reference evidence="9" key="1">
    <citation type="submission" date="2020-06" db="EMBL/GenBank/DDBJ databases">
        <title>WGS assembly of Ceratodon purpureus strain R40.</title>
        <authorList>
            <person name="Carey S.B."/>
            <person name="Jenkins J."/>
            <person name="Shu S."/>
            <person name="Lovell J.T."/>
            <person name="Sreedasyam A."/>
            <person name="Maumus F."/>
            <person name="Tiley G.P."/>
            <person name="Fernandez-Pozo N."/>
            <person name="Barry K."/>
            <person name="Chen C."/>
            <person name="Wang M."/>
            <person name="Lipzen A."/>
            <person name="Daum C."/>
            <person name="Saski C.A."/>
            <person name="Payton A.C."/>
            <person name="Mcbreen J.C."/>
            <person name="Conrad R.E."/>
            <person name="Kollar L.M."/>
            <person name="Olsson S."/>
            <person name="Huttunen S."/>
            <person name="Landis J.B."/>
            <person name="Wickett N.J."/>
            <person name="Johnson M.G."/>
            <person name="Rensing S.A."/>
            <person name="Grimwood J."/>
            <person name="Schmutz J."/>
            <person name="Mcdaniel S.F."/>
        </authorList>
    </citation>
    <scope>NUCLEOTIDE SEQUENCE</scope>
    <source>
        <strain evidence="9">R40</strain>
    </source>
</reference>
<dbReference type="SMART" id="SM00432">
    <property type="entry name" value="MADS"/>
    <property type="match status" value="1"/>
</dbReference>
<evidence type="ECO:0000256" key="2">
    <source>
        <dbReference type="ARBA" id="ARBA00023015"/>
    </source>
</evidence>
<dbReference type="PROSITE" id="PS50066">
    <property type="entry name" value="MADS_BOX_2"/>
    <property type="match status" value="1"/>
</dbReference>
<protein>
    <recommendedName>
        <fullName evidence="8">MADS-box domain-containing protein</fullName>
    </recommendedName>
</protein>
<keyword evidence="5" id="KW-0539">Nucleus</keyword>
<dbReference type="GO" id="GO:0003677">
    <property type="term" value="F:DNA binding"/>
    <property type="evidence" value="ECO:0007669"/>
    <property type="project" value="UniProtKB-KW"/>
</dbReference>
<comment type="subcellular location">
    <subcellularLocation>
        <location evidence="1">Nucleus</location>
    </subcellularLocation>
</comment>
<evidence type="ECO:0000259" key="8">
    <source>
        <dbReference type="PROSITE" id="PS50066"/>
    </source>
</evidence>
<feature type="region of interest" description="Disordered" evidence="7">
    <location>
        <begin position="172"/>
        <end position="199"/>
    </location>
</feature>
<evidence type="ECO:0000256" key="1">
    <source>
        <dbReference type="ARBA" id="ARBA00004123"/>
    </source>
</evidence>
<accession>A0A8T0IWI9</accession>
<dbReference type="Proteomes" id="UP000822688">
    <property type="component" value="Chromosome 2"/>
</dbReference>
<evidence type="ECO:0000256" key="7">
    <source>
        <dbReference type="SAM" id="MobiDB-lite"/>
    </source>
</evidence>
<sequence>MKKINIVPAKSMAKRMLFFKNRFKTVLKKAQEFADLCGVDVGVLIISPDNENIYNFSTIPFERIYEKYRNIQNRLRNENENLGGLEAVSTHSEVMDNEFESPGNEFEAMIDELCQSEDVFDMDYQAFEDQPLPQPEEGQLLLQLLPQLEEEQPSLQPEEEQQLPQLEEQQLPQLEEQSFFQLEEEQPLPQLEEEPPLSDLELDQMVTGFFNFSECEPLDADILESPTNSSHEDHTSA</sequence>
<dbReference type="Gene3D" id="3.40.1810.10">
    <property type="entry name" value="Transcription factor, MADS-box"/>
    <property type="match status" value="1"/>
</dbReference>
<keyword evidence="6" id="KW-0175">Coiled coil</keyword>